<organism evidence="2 4">
    <name type="scientific">Roseburia amylophila</name>
    <dbReference type="NCBI Taxonomy" id="2981794"/>
    <lineage>
        <taxon>Bacteria</taxon>
        <taxon>Bacillati</taxon>
        <taxon>Bacillota</taxon>
        <taxon>Clostridia</taxon>
        <taxon>Lachnospirales</taxon>
        <taxon>Lachnospiraceae</taxon>
        <taxon>Roseburia</taxon>
    </lineage>
</organism>
<keyword evidence="1" id="KW-1133">Transmembrane helix</keyword>
<keyword evidence="1" id="KW-0812">Transmembrane</keyword>
<accession>A0AAW4WKH3</accession>
<reference evidence="3" key="3">
    <citation type="submission" date="2022-09" db="EMBL/GenBank/DDBJ databases">
        <authorList>
            <person name="Hitch T.C.A."/>
        </authorList>
    </citation>
    <scope>NUCLEOTIDE SEQUENCE</scope>
    <source>
        <strain evidence="3">Sanger_19</strain>
    </source>
</reference>
<feature type="transmembrane region" description="Helical" evidence="1">
    <location>
        <begin position="7"/>
        <end position="29"/>
    </location>
</feature>
<keyword evidence="1" id="KW-0472">Membrane</keyword>
<protein>
    <recommendedName>
        <fullName evidence="6">DUF4244 domain-containing protein</fullName>
    </recommendedName>
</protein>
<reference evidence="3 5" key="1">
    <citation type="journal article" date="2021" name="ISME Commun">
        <title>Automated analysis of genomic sequences facilitates high-throughput and comprehensive description of bacteria.</title>
        <authorList>
            <person name="Hitch T.C.A."/>
        </authorList>
    </citation>
    <scope>NUCLEOTIDE SEQUENCE [LARGE SCALE GENOMIC DNA]</scope>
    <source>
        <strain evidence="3 5">Sanger_19</strain>
    </source>
</reference>
<evidence type="ECO:0000313" key="3">
    <source>
        <dbReference type="EMBL" id="MCU6718192.1"/>
    </source>
</evidence>
<sequence>MKEIFEQYGGVIITVVAIAALAALVTAIMGNGTSGPVYDAFKNLIDNFGNNIGTP</sequence>
<dbReference type="Proteomes" id="UP001198893">
    <property type="component" value="Unassembled WGS sequence"/>
</dbReference>
<evidence type="ECO:0000313" key="5">
    <source>
        <dbReference type="Proteomes" id="UP001209666"/>
    </source>
</evidence>
<keyword evidence="5" id="KW-1185">Reference proteome</keyword>
<evidence type="ECO:0000256" key="1">
    <source>
        <dbReference type="SAM" id="Phobius"/>
    </source>
</evidence>
<dbReference type="AlphaFoldDB" id="A0AAW4WKH3"/>
<dbReference type="RefSeq" id="WP_022244373.1">
    <property type="nucleotide sequence ID" value="NZ_JAJEQW010000017.1"/>
</dbReference>
<proteinExistence type="predicted"/>
<dbReference type="EMBL" id="JAJEQW010000017">
    <property type="protein sequence ID" value="MCC2243235.1"/>
    <property type="molecule type" value="Genomic_DNA"/>
</dbReference>
<evidence type="ECO:0000313" key="2">
    <source>
        <dbReference type="EMBL" id="MCC2243235.1"/>
    </source>
</evidence>
<evidence type="ECO:0008006" key="6">
    <source>
        <dbReference type="Google" id="ProtNLM"/>
    </source>
</evidence>
<comment type="caution">
    <text evidence="2">The sequence shown here is derived from an EMBL/GenBank/DDBJ whole genome shotgun (WGS) entry which is preliminary data.</text>
</comment>
<gene>
    <name evidence="2" type="ORF">LKD47_13210</name>
    <name evidence="3" type="ORF">OCV43_13130</name>
</gene>
<dbReference type="EMBL" id="JAOQKI010000027">
    <property type="protein sequence ID" value="MCU6718192.1"/>
    <property type="molecule type" value="Genomic_DNA"/>
</dbReference>
<name>A0AAW4WKH3_9FIRM</name>
<evidence type="ECO:0000313" key="4">
    <source>
        <dbReference type="Proteomes" id="UP001198893"/>
    </source>
</evidence>
<dbReference type="Proteomes" id="UP001209666">
    <property type="component" value="Unassembled WGS sequence"/>
</dbReference>
<reference evidence="2" key="2">
    <citation type="submission" date="2021-10" db="EMBL/GenBank/DDBJ databases">
        <title>Anaerobic single-cell dispensing facilitates the cultivation of human gut bacteria.</title>
        <authorList>
            <person name="Afrizal A."/>
        </authorList>
    </citation>
    <scope>NUCLEOTIDE SEQUENCE</scope>
    <source>
        <strain evidence="2">CLA-AA-H204</strain>
    </source>
</reference>